<dbReference type="GO" id="GO:0031956">
    <property type="term" value="F:medium-chain fatty acid-CoA ligase activity"/>
    <property type="evidence" value="ECO:0007669"/>
    <property type="project" value="TreeGrafter"/>
</dbReference>
<comment type="caution">
    <text evidence="5">The sequence shown here is derived from an EMBL/GenBank/DDBJ whole genome shotgun (WGS) entry which is preliminary data.</text>
</comment>
<evidence type="ECO:0000259" key="4">
    <source>
        <dbReference type="Pfam" id="PF00501"/>
    </source>
</evidence>
<dbReference type="Pfam" id="PF00501">
    <property type="entry name" value="AMP-binding"/>
    <property type="match status" value="1"/>
</dbReference>
<organism evidence="5 6">
    <name type="scientific">Frankia nepalensis</name>
    <dbReference type="NCBI Taxonomy" id="1836974"/>
    <lineage>
        <taxon>Bacteria</taxon>
        <taxon>Bacillati</taxon>
        <taxon>Actinomycetota</taxon>
        <taxon>Actinomycetes</taxon>
        <taxon>Frankiales</taxon>
        <taxon>Frankiaceae</taxon>
        <taxon>Frankia</taxon>
    </lineage>
</organism>
<accession>A0A937UUL5</accession>
<sequence length="550" mass="57763">MSVQRWPVRPVPSDLTDEWRRAGLWDDTTLGARIDGALREHAGQEFHVHSLERPWKGTFGELRERALAVAGGLAARGVRPGDAVAFQLPNWAEAAVVFYASSFLGAVVVPIVHFYGVKEVSYILRRTEVAAFVTAARFGRRDFLADLPKVLDGAPSVKVAAVVGAGDGPLPAGAVGFDTLAAGRALAGPVEVDPDGPAVVAYTSGTTADPKGVVHSHNTLGAELRQLDDMDAGGGLSSLVGAPVGHFMGMLGALLLPAVHDRPVHLIDVWDPARVLSTMRTWGLAAGSGSTFFLTSLLDHPDLTAEHLSLMRYVGLGGSAVPPAVADRATAAGLSVLRSYGATEHPSITGSRHADDARSRLRTDGRPMPGVEIRLLDDDGAAVPVGAPGEIWSRGPDCCVGYTDPAVTARAFDADGWYRTEDVGVLDDTGCLTITDRKKDIIIRGGENISAAEVEELLLRVVPGLLEVAVVSIPDARFGEKVAAVLRMAPGAAAPGLDAARALLLDAGLGRQKLPEYLGTVDDFPRTSTAKIIKADLRRWAAERAAAAGG</sequence>
<gene>
    <name evidence="5" type="ORF">I7412_29855</name>
</gene>
<dbReference type="RefSeq" id="WP_203004635.1">
    <property type="nucleotide sequence ID" value="NZ_JADWYU010000211.1"/>
</dbReference>
<comment type="similarity">
    <text evidence="1">Belongs to the ATP-dependent AMP-binding enzyme family.</text>
</comment>
<keyword evidence="3" id="KW-1133">Transmembrane helix</keyword>
<dbReference type="EMBL" id="JAEACQ010000265">
    <property type="protein sequence ID" value="MBL7631291.1"/>
    <property type="molecule type" value="Genomic_DNA"/>
</dbReference>
<dbReference type="PANTHER" id="PTHR43201:SF5">
    <property type="entry name" value="MEDIUM-CHAIN ACYL-COA LIGASE ACSF2, MITOCHONDRIAL"/>
    <property type="match status" value="1"/>
</dbReference>
<dbReference type="SUPFAM" id="SSF56801">
    <property type="entry name" value="Acetyl-CoA synthetase-like"/>
    <property type="match status" value="1"/>
</dbReference>
<keyword evidence="6" id="KW-1185">Reference proteome</keyword>
<feature type="domain" description="AMP-dependent synthetase/ligase" evidence="4">
    <location>
        <begin position="57"/>
        <end position="402"/>
    </location>
</feature>
<proteinExistence type="inferred from homology"/>
<dbReference type="Gene3D" id="3.30.300.30">
    <property type="match status" value="1"/>
</dbReference>
<keyword evidence="2" id="KW-0436">Ligase</keyword>
<protein>
    <submittedName>
        <fullName evidence="5">AMP-binding protein</fullName>
    </submittedName>
</protein>
<dbReference type="Proteomes" id="UP000604475">
    <property type="component" value="Unassembled WGS sequence"/>
</dbReference>
<dbReference type="AlphaFoldDB" id="A0A937UUL5"/>
<dbReference type="PANTHER" id="PTHR43201">
    <property type="entry name" value="ACYL-COA SYNTHETASE"/>
    <property type="match status" value="1"/>
</dbReference>
<dbReference type="Gene3D" id="3.40.50.12780">
    <property type="entry name" value="N-terminal domain of ligase-like"/>
    <property type="match status" value="1"/>
</dbReference>
<evidence type="ECO:0000313" key="5">
    <source>
        <dbReference type="EMBL" id="MBL7631291.1"/>
    </source>
</evidence>
<dbReference type="InterPro" id="IPR042099">
    <property type="entry name" value="ANL_N_sf"/>
</dbReference>
<reference evidence="5" key="1">
    <citation type="submission" date="2020-12" db="EMBL/GenBank/DDBJ databases">
        <title>Genomic characterization of non-nitrogen-fixing Frankia strains.</title>
        <authorList>
            <person name="Carlos-Shanley C."/>
            <person name="Guerra T."/>
            <person name="Hahn D."/>
        </authorList>
    </citation>
    <scope>NUCLEOTIDE SEQUENCE</scope>
    <source>
        <strain evidence="5">CN6</strain>
    </source>
</reference>
<dbReference type="InterPro" id="IPR000873">
    <property type="entry name" value="AMP-dep_synth/lig_dom"/>
</dbReference>
<dbReference type="GO" id="GO:0006631">
    <property type="term" value="P:fatty acid metabolic process"/>
    <property type="evidence" value="ECO:0007669"/>
    <property type="project" value="TreeGrafter"/>
</dbReference>
<feature type="transmembrane region" description="Helical" evidence="3">
    <location>
        <begin position="96"/>
        <end position="117"/>
    </location>
</feature>
<evidence type="ECO:0000256" key="1">
    <source>
        <dbReference type="ARBA" id="ARBA00006432"/>
    </source>
</evidence>
<keyword evidence="3" id="KW-0812">Transmembrane</keyword>
<dbReference type="InterPro" id="IPR045851">
    <property type="entry name" value="AMP-bd_C_sf"/>
</dbReference>
<evidence type="ECO:0000313" key="6">
    <source>
        <dbReference type="Proteomes" id="UP000604475"/>
    </source>
</evidence>
<evidence type="ECO:0000256" key="2">
    <source>
        <dbReference type="ARBA" id="ARBA00022598"/>
    </source>
</evidence>
<keyword evidence="3" id="KW-0472">Membrane</keyword>
<name>A0A937UUL5_9ACTN</name>
<evidence type="ECO:0000256" key="3">
    <source>
        <dbReference type="SAM" id="Phobius"/>
    </source>
</evidence>